<keyword evidence="2" id="KW-1185">Reference proteome</keyword>
<dbReference type="AlphaFoldDB" id="A0A0E9MYW3"/>
<dbReference type="RefSeq" id="WP_046368255.1">
    <property type="nucleotide sequence ID" value="NZ_BBWV01000001.1"/>
</dbReference>
<dbReference type="EMBL" id="BBWV01000001">
    <property type="protein sequence ID" value="GAO42591.1"/>
    <property type="molecule type" value="Genomic_DNA"/>
</dbReference>
<dbReference type="STRING" id="1220578.FPE01S_01_16060"/>
<dbReference type="PROSITE" id="PS51257">
    <property type="entry name" value="PROKAR_LIPOPROTEIN"/>
    <property type="match status" value="1"/>
</dbReference>
<accession>A0A0E9MYW3</accession>
<protein>
    <submittedName>
        <fullName evidence="1">Uncharacterized protein</fullName>
    </submittedName>
</protein>
<name>A0A0E9MYW3_9BACT</name>
<evidence type="ECO:0000313" key="2">
    <source>
        <dbReference type="Proteomes" id="UP000033121"/>
    </source>
</evidence>
<gene>
    <name evidence="1" type="ORF">FPE01S_01_16060</name>
</gene>
<sequence length="177" mass="20071">MFVEFRTRVIVGAMLCVFASCHKDIQFDPIPPEISPHLTAFIDQDSISFPTGMSASIVKEGSNYTLRIKGRQAKISIELEAISYMDNFWPGKKFTENNVAGIPPSSITLVMNTESDSIPFSSYYEPSPGYVDERMEIIITERTEEYIEGIFCGDLYEETFPYYHIKVVSNGTFKAQF</sequence>
<proteinExistence type="predicted"/>
<comment type="caution">
    <text evidence="1">The sequence shown here is derived from an EMBL/GenBank/DDBJ whole genome shotgun (WGS) entry which is preliminary data.</text>
</comment>
<evidence type="ECO:0000313" key="1">
    <source>
        <dbReference type="EMBL" id="GAO42591.1"/>
    </source>
</evidence>
<organism evidence="1 2">
    <name type="scientific">Flavihumibacter petaseus NBRC 106054</name>
    <dbReference type="NCBI Taxonomy" id="1220578"/>
    <lineage>
        <taxon>Bacteria</taxon>
        <taxon>Pseudomonadati</taxon>
        <taxon>Bacteroidota</taxon>
        <taxon>Chitinophagia</taxon>
        <taxon>Chitinophagales</taxon>
        <taxon>Chitinophagaceae</taxon>
        <taxon>Flavihumibacter</taxon>
    </lineage>
</organism>
<reference evidence="1 2" key="1">
    <citation type="submission" date="2015-04" db="EMBL/GenBank/DDBJ databases">
        <title>Whole genome shotgun sequence of Flavihumibacter petaseus NBRC 106054.</title>
        <authorList>
            <person name="Miyazawa S."/>
            <person name="Hosoyama A."/>
            <person name="Hashimoto M."/>
            <person name="Noguchi M."/>
            <person name="Tsuchikane K."/>
            <person name="Ohji S."/>
            <person name="Yamazoe A."/>
            <person name="Ichikawa N."/>
            <person name="Kimura A."/>
            <person name="Fujita N."/>
        </authorList>
    </citation>
    <scope>NUCLEOTIDE SEQUENCE [LARGE SCALE GENOMIC DNA]</scope>
    <source>
        <strain evidence="1 2">NBRC 106054</strain>
    </source>
</reference>
<dbReference type="Proteomes" id="UP000033121">
    <property type="component" value="Unassembled WGS sequence"/>
</dbReference>